<sequence length="53" mass="6089">MISSSSEKDIEDEKAEIRAVLIKSFELNEEKIKIVDGDIKKLKAELYGDSFRE</sequence>
<proteinExistence type="predicted"/>
<organism evidence="1">
    <name type="scientific">marine sediment metagenome</name>
    <dbReference type="NCBI Taxonomy" id="412755"/>
    <lineage>
        <taxon>unclassified sequences</taxon>
        <taxon>metagenomes</taxon>
        <taxon>ecological metagenomes</taxon>
    </lineage>
</organism>
<accession>A0A0F9S7F3</accession>
<reference evidence="1" key="1">
    <citation type="journal article" date="2015" name="Nature">
        <title>Complex archaea that bridge the gap between prokaryotes and eukaryotes.</title>
        <authorList>
            <person name="Spang A."/>
            <person name="Saw J.H."/>
            <person name="Jorgensen S.L."/>
            <person name="Zaremba-Niedzwiedzka K."/>
            <person name="Martijn J."/>
            <person name="Lind A.E."/>
            <person name="van Eijk R."/>
            <person name="Schleper C."/>
            <person name="Guy L."/>
            <person name="Ettema T.J."/>
        </authorList>
    </citation>
    <scope>NUCLEOTIDE SEQUENCE</scope>
</reference>
<comment type="caution">
    <text evidence="1">The sequence shown here is derived from an EMBL/GenBank/DDBJ whole genome shotgun (WGS) entry which is preliminary data.</text>
</comment>
<dbReference type="EMBL" id="LAZR01000605">
    <property type="protein sequence ID" value="KKN62994.1"/>
    <property type="molecule type" value="Genomic_DNA"/>
</dbReference>
<protein>
    <submittedName>
        <fullName evidence="1">Uncharacterized protein</fullName>
    </submittedName>
</protein>
<name>A0A0F9S7F3_9ZZZZ</name>
<evidence type="ECO:0000313" key="1">
    <source>
        <dbReference type="EMBL" id="KKN62994.1"/>
    </source>
</evidence>
<gene>
    <name evidence="1" type="ORF">LCGC14_0506340</name>
</gene>
<dbReference type="AlphaFoldDB" id="A0A0F9S7F3"/>